<protein>
    <submittedName>
        <fullName evidence="1">Uncharacterized protein</fullName>
    </submittedName>
</protein>
<reference evidence="1 2" key="1">
    <citation type="submission" date="2015-10" db="EMBL/GenBank/DDBJ databases">
        <title>Full genome of DAOMC 229536 Phialocephala scopiformis, a fungal endophyte of spruce producing the potent anti-insectan compound rugulosin.</title>
        <authorList>
            <consortium name="DOE Joint Genome Institute"/>
            <person name="Walker A.K."/>
            <person name="Frasz S.L."/>
            <person name="Seifert K.A."/>
            <person name="Miller J.D."/>
            <person name="Mondo S.J."/>
            <person name="Labutti K."/>
            <person name="Lipzen A."/>
            <person name="Dockter R."/>
            <person name="Kennedy M."/>
            <person name="Grigoriev I.V."/>
            <person name="Spatafora J.W."/>
        </authorList>
    </citation>
    <scope>NUCLEOTIDE SEQUENCE [LARGE SCALE GENOMIC DNA]</scope>
    <source>
        <strain evidence="1 2">CBS 120377</strain>
    </source>
</reference>
<gene>
    <name evidence="1" type="ORF">LY89DRAFT_676215</name>
</gene>
<evidence type="ECO:0000313" key="1">
    <source>
        <dbReference type="EMBL" id="KUJ09422.1"/>
    </source>
</evidence>
<evidence type="ECO:0000313" key="2">
    <source>
        <dbReference type="Proteomes" id="UP000070700"/>
    </source>
</evidence>
<dbReference type="RefSeq" id="XP_018063777.1">
    <property type="nucleotide sequence ID" value="XM_018213567.1"/>
</dbReference>
<dbReference type="InParanoid" id="A0A132BAI9"/>
<dbReference type="EMBL" id="KQ947432">
    <property type="protein sequence ID" value="KUJ09422.1"/>
    <property type="molecule type" value="Genomic_DNA"/>
</dbReference>
<dbReference type="KEGG" id="psco:LY89DRAFT_676215"/>
<dbReference type="AlphaFoldDB" id="A0A132BAI9"/>
<dbReference type="Proteomes" id="UP000070700">
    <property type="component" value="Unassembled WGS sequence"/>
</dbReference>
<name>A0A132BAI9_MOLSC</name>
<proteinExistence type="predicted"/>
<keyword evidence="2" id="KW-1185">Reference proteome</keyword>
<organism evidence="1 2">
    <name type="scientific">Mollisia scopiformis</name>
    <name type="common">Conifer needle endophyte fungus</name>
    <name type="synonym">Phialocephala scopiformis</name>
    <dbReference type="NCBI Taxonomy" id="149040"/>
    <lineage>
        <taxon>Eukaryota</taxon>
        <taxon>Fungi</taxon>
        <taxon>Dikarya</taxon>
        <taxon>Ascomycota</taxon>
        <taxon>Pezizomycotina</taxon>
        <taxon>Leotiomycetes</taxon>
        <taxon>Helotiales</taxon>
        <taxon>Mollisiaceae</taxon>
        <taxon>Mollisia</taxon>
    </lineage>
</organism>
<sequence length="249" mass="28590">MPDFGIFCADKISACPINTFRLNDVNRADTLSACSARMRKIYFIVRRRIVFDEAGELLKIIGFGFHFPTDRLRFYREFRQHQAEKIAFAKAESLAHPRNTTQLVFGPQLYEAPLLCEYPSNPGLIIPQAYCVNLGCDHSITDHQAVIVDDIRPFIWQSVQTQYLEKVYSVKHVDDCLLRAIRSDPKVVLVTCDFYDDNVFENLGSSSEYSRTLPDSAIIVEEIENEDEDTPFCMNFIKSNSLTARLPRM</sequence>
<dbReference type="GeneID" id="28823293"/>
<accession>A0A132BAI9</accession>